<keyword evidence="4 6" id="KW-1133">Transmembrane helix</keyword>
<dbReference type="PANTHER" id="PTHR30619:SF7">
    <property type="entry name" value="BETA-LACTAMASE DOMAIN PROTEIN"/>
    <property type="match status" value="1"/>
</dbReference>
<evidence type="ECO:0000259" key="7">
    <source>
        <dbReference type="Pfam" id="PF03772"/>
    </source>
</evidence>
<evidence type="ECO:0000313" key="9">
    <source>
        <dbReference type="Proteomes" id="UP000177103"/>
    </source>
</evidence>
<evidence type="ECO:0000256" key="6">
    <source>
        <dbReference type="SAM" id="Phobius"/>
    </source>
</evidence>
<keyword evidence="2" id="KW-1003">Cell membrane</keyword>
<evidence type="ECO:0000256" key="3">
    <source>
        <dbReference type="ARBA" id="ARBA00022692"/>
    </source>
</evidence>
<dbReference type="InterPro" id="IPR004477">
    <property type="entry name" value="ComEC_N"/>
</dbReference>
<comment type="caution">
    <text evidence="8">The sequence shown here is derived from an EMBL/GenBank/DDBJ whole genome shotgun (WGS) entry which is preliminary data.</text>
</comment>
<accession>A0A1G1WA94</accession>
<feature type="transmembrane region" description="Helical" evidence="6">
    <location>
        <begin position="181"/>
        <end position="196"/>
    </location>
</feature>
<feature type="transmembrane region" description="Helical" evidence="6">
    <location>
        <begin position="5"/>
        <end position="22"/>
    </location>
</feature>
<feature type="transmembrane region" description="Helical" evidence="6">
    <location>
        <begin position="153"/>
        <end position="174"/>
    </location>
</feature>
<evidence type="ECO:0000256" key="2">
    <source>
        <dbReference type="ARBA" id="ARBA00022475"/>
    </source>
</evidence>
<dbReference type="Proteomes" id="UP000177103">
    <property type="component" value="Unassembled WGS sequence"/>
</dbReference>
<reference evidence="8 9" key="1">
    <citation type="journal article" date="2016" name="Nat. Commun.">
        <title>Thousands of microbial genomes shed light on interconnected biogeochemical processes in an aquifer system.</title>
        <authorList>
            <person name="Anantharaman K."/>
            <person name="Brown C.T."/>
            <person name="Hug L.A."/>
            <person name="Sharon I."/>
            <person name="Castelle C.J."/>
            <person name="Probst A.J."/>
            <person name="Thomas B.C."/>
            <person name="Singh A."/>
            <person name="Wilkins M.J."/>
            <person name="Karaoz U."/>
            <person name="Brodie E.L."/>
            <person name="Williams K.H."/>
            <person name="Hubbard S.S."/>
            <person name="Banfield J.F."/>
        </authorList>
    </citation>
    <scope>NUCLEOTIDE SEQUENCE [LARGE SCALE GENOMIC DNA]</scope>
</reference>
<dbReference type="EMBL" id="MHCQ01000024">
    <property type="protein sequence ID" value="OGY24450.1"/>
    <property type="molecule type" value="Genomic_DNA"/>
</dbReference>
<evidence type="ECO:0000313" key="8">
    <source>
        <dbReference type="EMBL" id="OGY24450.1"/>
    </source>
</evidence>
<dbReference type="NCBIfam" id="TIGR00360">
    <property type="entry name" value="ComEC_N-term"/>
    <property type="match status" value="1"/>
</dbReference>
<feature type="transmembrane region" description="Helical" evidence="6">
    <location>
        <begin position="374"/>
        <end position="392"/>
    </location>
</feature>
<feature type="transmembrane region" description="Helical" evidence="6">
    <location>
        <begin position="312"/>
        <end position="330"/>
    </location>
</feature>
<proteinExistence type="predicted"/>
<keyword evidence="3 6" id="KW-0812">Transmembrane</keyword>
<gene>
    <name evidence="8" type="ORF">A2Y57_03770</name>
</gene>
<sequence length="399" mass="44863">MKKYFFLFSIILILVSIWYFRYQNSKPKPLVQPKNIVLEGSLMEEPKTYDRTAYFGFKGYRIKTTSHPNFHFGDYLKVEGEVDENLRLDFPRISKLESKNPLLSALGKVREHFSYLINSYFPEPEASLLSGTLLGAQNLPSDFSDALRKTGTLHVVVVSGYNISVIAAFFGSLAVYLKRRFALILSLLAIVLYTLLTGASPPVVRAALMGSIAAVALFYGRQRQALIGLVMAGALMLLFQPTLIDDLSFKLSFSATLGMIVFQAKLNTILRIIPATFREDLATTLSAQAFTVPLIFYYFGQVSLISPLVNALILWTVPIITIFGFVFLFIASVWGALAYLFSIFLLVPLTIFVKTVEVFGQLSLTTIDLGQRNLFLLFLYYAILVLLIWVFLKNERANK</sequence>
<feature type="domain" description="ComEC/Rec2-related protein" evidence="7">
    <location>
        <begin position="137"/>
        <end position="392"/>
    </location>
</feature>
<feature type="transmembrane region" description="Helical" evidence="6">
    <location>
        <begin position="226"/>
        <end position="243"/>
    </location>
</feature>
<dbReference type="InterPro" id="IPR052159">
    <property type="entry name" value="Competence_DNA_uptake"/>
</dbReference>
<protein>
    <recommendedName>
        <fullName evidence="7">ComEC/Rec2-related protein domain-containing protein</fullName>
    </recommendedName>
</protein>
<comment type="subcellular location">
    <subcellularLocation>
        <location evidence="1">Cell membrane</location>
        <topology evidence="1">Multi-pass membrane protein</topology>
    </subcellularLocation>
</comment>
<evidence type="ECO:0000256" key="1">
    <source>
        <dbReference type="ARBA" id="ARBA00004651"/>
    </source>
</evidence>
<organism evidence="8 9">
    <name type="scientific">Candidatus Woykebacteria bacterium RBG_13_40_7b</name>
    <dbReference type="NCBI Taxonomy" id="1802594"/>
    <lineage>
        <taxon>Bacteria</taxon>
        <taxon>Candidatus Woykeibacteriota</taxon>
    </lineage>
</organism>
<dbReference type="AlphaFoldDB" id="A0A1G1WA94"/>
<feature type="transmembrane region" description="Helical" evidence="6">
    <location>
        <begin position="337"/>
        <end position="354"/>
    </location>
</feature>
<keyword evidence="5 6" id="KW-0472">Membrane</keyword>
<dbReference type="Pfam" id="PF03772">
    <property type="entry name" value="Competence"/>
    <property type="match status" value="1"/>
</dbReference>
<dbReference type="PANTHER" id="PTHR30619">
    <property type="entry name" value="DNA INTERNALIZATION/COMPETENCE PROTEIN COMEC/REC2"/>
    <property type="match status" value="1"/>
</dbReference>
<name>A0A1G1WA94_9BACT</name>
<evidence type="ECO:0000256" key="5">
    <source>
        <dbReference type="ARBA" id="ARBA00023136"/>
    </source>
</evidence>
<dbReference type="GO" id="GO:0005886">
    <property type="term" value="C:plasma membrane"/>
    <property type="evidence" value="ECO:0007669"/>
    <property type="project" value="UniProtKB-SubCell"/>
</dbReference>
<evidence type="ECO:0000256" key="4">
    <source>
        <dbReference type="ARBA" id="ARBA00022989"/>
    </source>
</evidence>